<dbReference type="PANTHER" id="PTHR13076">
    <property type="entry name" value="COILED-COIL AND C2 DOMAIN-CONTAINING PROTEIN 1-LIKE"/>
    <property type="match status" value="1"/>
</dbReference>
<feature type="region of interest" description="Disordered" evidence="2">
    <location>
        <begin position="182"/>
        <end position="257"/>
    </location>
</feature>
<feature type="compositionally biased region" description="Acidic residues" evidence="2">
    <location>
        <begin position="86"/>
        <end position="100"/>
    </location>
</feature>
<dbReference type="SMART" id="SM00685">
    <property type="entry name" value="DM14"/>
    <property type="match status" value="4"/>
</dbReference>
<dbReference type="GO" id="GO:0001227">
    <property type="term" value="F:DNA-binding transcription repressor activity, RNA polymerase II-specific"/>
    <property type="evidence" value="ECO:0007669"/>
    <property type="project" value="InterPro"/>
</dbReference>
<dbReference type="PROSITE" id="PS50004">
    <property type="entry name" value="C2"/>
    <property type="match status" value="1"/>
</dbReference>
<feature type="region of interest" description="Disordered" evidence="2">
    <location>
        <begin position="421"/>
        <end position="495"/>
    </location>
</feature>
<evidence type="ECO:0000313" key="4">
    <source>
        <dbReference type="EMBL" id="KRF81352.1"/>
    </source>
</evidence>
<feature type="region of interest" description="Disordered" evidence="2">
    <location>
        <begin position="1"/>
        <end position="133"/>
    </location>
</feature>
<gene>
    <name evidence="4" type="primary">Dvir\GJ10553</name>
    <name evidence="4" type="ORF">Dvir_GJ10553</name>
</gene>
<evidence type="ECO:0000256" key="1">
    <source>
        <dbReference type="ARBA" id="ARBA00010672"/>
    </source>
</evidence>
<dbReference type="STRING" id="7244.A0A0Q9W977"/>
<dbReference type="SMART" id="SM00239">
    <property type="entry name" value="C2"/>
    <property type="match status" value="1"/>
</dbReference>
<feature type="domain" description="C2" evidence="3">
    <location>
        <begin position="649"/>
        <end position="797"/>
    </location>
</feature>
<dbReference type="OrthoDB" id="19996at2759"/>
<dbReference type="Pfam" id="PF21528">
    <property type="entry name" value="CC2D1A-B_DM14"/>
    <property type="match status" value="4"/>
</dbReference>
<feature type="compositionally biased region" description="Polar residues" evidence="2">
    <location>
        <begin position="486"/>
        <end position="495"/>
    </location>
</feature>
<dbReference type="AlphaFoldDB" id="A0A0Q9W977"/>
<dbReference type="EMBL" id="CH940649">
    <property type="protein sequence ID" value="KRF81352.1"/>
    <property type="molecule type" value="Genomic_DNA"/>
</dbReference>
<dbReference type="Pfam" id="PF00168">
    <property type="entry name" value="C2"/>
    <property type="match status" value="1"/>
</dbReference>
<evidence type="ECO:0000313" key="5">
    <source>
        <dbReference type="Proteomes" id="UP000008792"/>
    </source>
</evidence>
<reference evidence="4 5" key="1">
    <citation type="journal article" date="2007" name="Nature">
        <title>Evolution of genes and genomes on the Drosophila phylogeny.</title>
        <authorList>
            <consortium name="Drosophila 12 Genomes Consortium"/>
            <person name="Clark A.G."/>
            <person name="Eisen M.B."/>
            <person name="Smith D.R."/>
            <person name="Bergman C.M."/>
            <person name="Oliver B."/>
            <person name="Markow T.A."/>
            <person name="Kaufman T.C."/>
            <person name="Kellis M."/>
            <person name="Gelbart W."/>
            <person name="Iyer V.N."/>
            <person name="Pollard D.A."/>
            <person name="Sackton T.B."/>
            <person name="Larracuente A.M."/>
            <person name="Singh N.D."/>
            <person name="Abad J.P."/>
            <person name="Abt D.N."/>
            <person name="Adryan B."/>
            <person name="Aguade M."/>
            <person name="Akashi H."/>
            <person name="Anderson W.W."/>
            <person name="Aquadro C.F."/>
            <person name="Ardell D.H."/>
            <person name="Arguello R."/>
            <person name="Artieri C.G."/>
            <person name="Barbash D.A."/>
            <person name="Barker D."/>
            <person name="Barsanti P."/>
            <person name="Batterham P."/>
            <person name="Batzoglou S."/>
            <person name="Begun D."/>
            <person name="Bhutkar A."/>
            <person name="Blanco E."/>
            <person name="Bosak S.A."/>
            <person name="Bradley R.K."/>
            <person name="Brand A.D."/>
            <person name="Brent M.R."/>
            <person name="Brooks A.N."/>
            <person name="Brown R.H."/>
            <person name="Butlin R.K."/>
            <person name="Caggese C."/>
            <person name="Calvi B.R."/>
            <person name="Bernardo de Carvalho A."/>
            <person name="Caspi A."/>
            <person name="Castrezana S."/>
            <person name="Celniker S.E."/>
            <person name="Chang J.L."/>
            <person name="Chapple C."/>
            <person name="Chatterji S."/>
            <person name="Chinwalla A."/>
            <person name="Civetta A."/>
            <person name="Clifton S.W."/>
            <person name="Comeron J.M."/>
            <person name="Costello J.C."/>
            <person name="Coyne J.A."/>
            <person name="Daub J."/>
            <person name="David R.G."/>
            <person name="Delcher A.L."/>
            <person name="Delehaunty K."/>
            <person name="Do C.B."/>
            <person name="Ebling H."/>
            <person name="Edwards K."/>
            <person name="Eickbush T."/>
            <person name="Evans J.D."/>
            <person name="Filipski A."/>
            <person name="Findeiss S."/>
            <person name="Freyhult E."/>
            <person name="Fulton L."/>
            <person name="Fulton R."/>
            <person name="Garcia A.C."/>
            <person name="Gardiner A."/>
            <person name="Garfield D.A."/>
            <person name="Garvin B.E."/>
            <person name="Gibson G."/>
            <person name="Gilbert D."/>
            <person name="Gnerre S."/>
            <person name="Godfrey J."/>
            <person name="Good R."/>
            <person name="Gotea V."/>
            <person name="Gravely B."/>
            <person name="Greenberg A.J."/>
            <person name="Griffiths-Jones S."/>
            <person name="Gross S."/>
            <person name="Guigo R."/>
            <person name="Gustafson E.A."/>
            <person name="Haerty W."/>
            <person name="Hahn M.W."/>
            <person name="Halligan D.L."/>
            <person name="Halpern A.L."/>
            <person name="Halter G.M."/>
            <person name="Han M.V."/>
            <person name="Heger A."/>
            <person name="Hillier L."/>
            <person name="Hinrichs A.S."/>
            <person name="Holmes I."/>
            <person name="Hoskins R.A."/>
            <person name="Hubisz M.J."/>
            <person name="Hultmark D."/>
            <person name="Huntley M.A."/>
            <person name="Jaffe D.B."/>
            <person name="Jagadeeshan S."/>
            <person name="Jeck W.R."/>
            <person name="Johnson J."/>
            <person name="Jones C.D."/>
            <person name="Jordan W.C."/>
            <person name="Karpen G.H."/>
            <person name="Kataoka E."/>
            <person name="Keightley P.D."/>
            <person name="Kheradpour P."/>
            <person name="Kirkness E.F."/>
            <person name="Koerich L.B."/>
            <person name="Kristiansen K."/>
            <person name="Kudrna D."/>
            <person name="Kulathinal R.J."/>
            <person name="Kumar S."/>
            <person name="Kwok R."/>
            <person name="Lander E."/>
            <person name="Langley C.H."/>
            <person name="Lapoint R."/>
            <person name="Lazzaro B.P."/>
            <person name="Lee S.J."/>
            <person name="Levesque L."/>
            <person name="Li R."/>
            <person name="Lin C.F."/>
            <person name="Lin M.F."/>
            <person name="Lindblad-Toh K."/>
            <person name="Llopart A."/>
            <person name="Long M."/>
            <person name="Low L."/>
            <person name="Lozovsky E."/>
            <person name="Lu J."/>
            <person name="Luo M."/>
            <person name="Machado C.A."/>
            <person name="Makalowski W."/>
            <person name="Marzo M."/>
            <person name="Matsuda M."/>
            <person name="Matzkin L."/>
            <person name="McAllister B."/>
            <person name="McBride C.S."/>
            <person name="McKernan B."/>
            <person name="McKernan K."/>
            <person name="Mendez-Lago M."/>
            <person name="Minx P."/>
            <person name="Mollenhauer M.U."/>
            <person name="Montooth K."/>
            <person name="Mount S.M."/>
            <person name="Mu X."/>
            <person name="Myers E."/>
            <person name="Negre B."/>
            <person name="Newfeld S."/>
            <person name="Nielsen R."/>
            <person name="Noor M.A."/>
            <person name="O'Grady P."/>
            <person name="Pachter L."/>
            <person name="Papaceit M."/>
            <person name="Parisi M.J."/>
            <person name="Parisi M."/>
            <person name="Parts L."/>
            <person name="Pedersen J.S."/>
            <person name="Pesole G."/>
            <person name="Phillippy A.M."/>
            <person name="Ponting C.P."/>
            <person name="Pop M."/>
            <person name="Porcelli D."/>
            <person name="Powell J.R."/>
            <person name="Prohaska S."/>
            <person name="Pruitt K."/>
            <person name="Puig M."/>
            <person name="Quesneville H."/>
            <person name="Ram K.R."/>
            <person name="Rand D."/>
            <person name="Rasmussen M.D."/>
            <person name="Reed L.K."/>
            <person name="Reenan R."/>
            <person name="Reily A."/>
            <person name="Remington K.A."/>
            <person name="Rieger T.T."/>
            <person name="Ritchie M.G."/>
            <person name="Robin C."/>
            <person name="Rogers Y.H."/>
            <person name="Rohde C."/>
            <person name="Rozas J."/>
            <person name="Rubenfield M.J."/>
            <person name="Ruiz A."/>
            <person name="Russo S."/>
            <person name="Salzberg S.L."/>
            <person name="Sanchez-Gracia A."/>
            <person name="Saranga D.J."/>
            <person name="Sato H."/>
            <person name="Schaeffer S.W."/>
            <person name="Schatz M.C."/>
            <person name="Schlenke T."/>
            <person name="Schwartz R."/>
            <person name="Segarra C."/>
            <person name="Singh R.S."/>
            <person name="Sirot L."/>
            <person name="Sirota M."/>
            <person name="Sisneros N.B."/>
            <person name="Smith C.D."/>
            <person name="Smith T.F."/>
            <person name="Spieth J."/>
            <person name="Stage D.E."/>
            <person name="Stark A."/>
            <person name="Stephan W."/>
            <person name="Strausberg R.L."/>
            <person name="Strempel S."/>
            <person name="Sturgill D."/>
            <person name="Sutton G."/>
            <person name="Sutton G.G."/>
            <person name="Tao W."/>
            <person name="Teichmann S."/>
            <person name="Tobari Y.N."/>
            <person name="Tomimura Y."/>
            <person name="Tsolas J.M."/>
            <person name="Valente V.L."/>
            <person name="Venter E."/>
            <person name="Venter J.C."/>
            <person name="Vicario S."/>
            <person name="Vieira F.G."/>
            <person name="Vilella A.J."/>
            <person name="Villasante A."/>
            <person name="Walenz B."/>
            <person name="Wang J."/>
            <person name="Wasserman M."/>
            <person name="Watts T."/>
            <person name="Wilson D."/>
            <person name="Wilson R.K."/>
            <person name="Wing R.A."/>
            <person name="Wolfner M.F."/>
            <person name="Wong A."/>
            <person name="Wong G.K."/>
            <person name="Wu C.I."/>
            <person name="Wu G."/>
            <person name="Yamamoto D."/>
            <person name="Yang H.P."/>
            <person name="Yang S.P."/>
            <person name="Yorke J.A."/>
            <person name="Yoshida K."/>
            <person name="Zdobnov E."/>
            <person name="Zhang P."/>
            <person name="Zhang Y."/>
            <person name="Zimin A.V."/>
            <person name="Baldwin J."/>
            <person name="Abdouelleil A."/>
            <person name="Abdulkadir J."/>
            <person name="Abebe A."/>
            <person name="Abera B."/>
            <person name="Abreu J."/>
            <person name="Acer S.C."/>
            <person name="Aftuck L."/>
            <person name="Alexander A."/>
            <person name="An P."/>
            <person name="Anderson E."/>
            <person name="Anderson S."/>
            <person name="Arachi H."/>
            <person name="Azer M."/>
            <person name="Bachantsang P."/>
            <person name="Barry A."/>
            <person name="Bayul T."/>
            <person name="Berlin A."/>
            <person name="Bessette D."/>
            <person name="Bloom T."/>
            <person name="Blye J."/>
            <person name="Boguslavskiy L."/>
            <person name="Bonnet C."/>
            <person name="Boukhgalter B."/>
            <person name="Bourzgui I."/>
            <person name="Brown A."/>
            <person name="Cahill P."/>
            <person name="Channer S."/>
            <person name="Cheshatsang Y."/>
            <person name="Chuda L."/>
            <person name="Citroen M."/>
            <person name="Collymore A."/>
            <person name="Cooke P."/>
            <person name="Costello M."/>
            <person name="D'Aco K."/>
            <person name="Daza R."/>
            <person name="De Haan G."/>
            <person name="DeGray S."/>
            <person name="DeMaso C."/>
            <person name="Dhargay N."/>
            <person name="Dooley K."/>
            <person name="Dooley E."/>
            <person name="Doricent M."/>
            <person name="Dorje P."/>
            <person name="Dorjee K."/>
            <person name="Dupes A."/>
            <person name="Elong R."/>
            <person name="Falk J."/>
            <person name="Farina A."/>
            <person name="Faro S."/>
            <person name="Ferguson D."/>
            <person name="Fisher S."/>
            <person name="Foley C.D."/>
            <person name="Franke A."/>
            <person name="Friedrich D."/>
            <person name="Gadbois L."/>
            <person name="Gearin G."/>
            <person name="Gearin C.R."/>
            <person name="Giannoukos G."/>
            <person name="Goode T."/>
            <person name="Graham J."/>
            <person name="Grandbois E."/>
            <person name="Grewal S."/>
            <person name="Gyaltsen K."/>
            <person name="Hafez N."/>
            <person name="Hagos B."/>
            <person name="Hall J."/>
            <person name="Henson C."/>
            <person name="Hollinger A."/>
            <person name="Honan T."/>
            <person name="Huard M.D."/>
            <person name="Hughes L."/>
            <person name="Hurhula B."/>
            <person name="Husby M.E."/>
            <person name="Kamat A."/>
            <person name="Kanga B."/>
            <person name="Kashin S."/>
            <person name="Khazanovich D."/>
            <person name="Kisner P."/>
            <person name="Lance K."/>
            <person name="Lara M."/>
            <person name="Lee W."/>
            <person name="Lennon N."/>
            <person name="Letendre F."/>
            <person name="LeVine R."/>
            <person name="Lipovsky A."/>
            <person name="Liu X."/>
            <person name="Liu J."/>
            <person name="Liu S."/>
            <person name="Lokyitsang T."/>
            <person name="Lokyitsang Y."/>
            <person name="Lubonja R."/>
            <person name="Lui A."/>
            <person name="MacDonald P."/>
            <person name="Magnisalis V."/>
            <person name="Maru K."/>
            <person name="Matthews C."/>
            <person name="McCusker W."/>
            <person name="McDonough S."/>
            <person name="Mehta T."/>
            <person name="Meldrim J."/>
            <person name="Meneus L."/>
            <person name="Mihai O."/>
            <person name="Mihalev A."/>
            <person name="Mihova T."/>
            <person name="Mittelman R."/>
            <person name="Mlenga V."/>
            <person name="Montmayeur A."/>
            <person name="Mulrain L."/>
            <person name="Navidi A."/>
            <person name="Naylor J."/>
            <person name="Negash T."/>
            <person name="Nguyen T."/>
            <person name="Nguyen N."/>
            <person name="Nicol R."/>
            <person name="Norbu C."/>
            <person name="Norbu N."/>
            <person name="Novod N."/>
            <person name="O'Neill B."/>
            <person name="Osman S."/>
            <person name="Markiewicz E."/>
            <person name="Oyono O.L."/>
            <person name="Patti C."/>
            <person name="Phunkhang P."/>
            <person name="Pierre F."/>
            <person name="Priest M."/>
            <person name="Raghuraman S."/>
            <person name="Rege F."/>
            <person name="Reyes R."/>
            <person name="Rise C."/>
            <person name="Rogov P."/>
            <person name="Ross K."/>
            <person name="Ryan E."/>
            <person name="Settipalli S."/>
            <person name="Shea T."/>
            <person name="Sherpa N."/>
            <person name="Shi L."/>
            <person name="Shih D."/>
            <person name="Sparrow T."/>
            <person name="Spaulding J."/>
            <person name="Stalker J."/>
            <person name="Stange-Thomann N."/>
            <person name="Stavropoulos S."/>
            <person name="Stone C."/>
            <person name="Strader C."/>
            <person name="Tesfaye S."/>
            <person name="Thomson T."/>
            <person name="Thoulutsang Y."/>
            <person name="Thoulutsang D."/>
            <person name="Topham K."/>
            <person name="Topping I."/>
            <person name="Tsamla T."/>
            <person name="Vassiliev H."/>
            <person name="Vo A."/>
            <person name="Wangchuk T."/>
            <person name="Wangdi T."/>
            <person name="Weiand M."/>
            <person name="Wilkinson J."/>
            <person name="Wilson A."/>
            <person name="Yadav S."/>
            <person name="Young G."/>
            <person name="Yu Q."/>
            <person name="Zembek L."/>
            <person name="Zhong D."/>
            <person name="Zimmer A."/>
            <person name="Zwirko Z."/>
            <person name="Jaffe D.B."/>
            <person name="Alvarez P."/>
            <person name="Brockman W."/>
            <person name="Butler J."/>
            <person name="Chin C."/>
            <person name="Gnerre S."/>
            <person name="Grabherr M."/>
            <person name="Kleber M."/>
            <person name="Mauceli E."/>
            <person name="MacCallum I."/>
        </authorList>
    </citation>
    <scope>NUCLEOTIDE SEQUENCE [LARGE SCALE GENOMIC DNA]</scope>
    <source>
        <strain evidence="5">Tucson 15010-1051.87</strain>
    </source>
</reference>
<proteinExistence type="inferred from homology"/>
<dbReference type="FunCoup" id="A0A0Q9W977">
    <property type="interactions" value="1218"/>
</dbReference>
<dbReference type="PANTHER" id="PTHR13076:SF9">
    <property type="entry name" value="COILED-COIL AND C2 DOMAIN-CONTAINING PROTEIN 1-LIKE"/>
    <property type="match status" value="1"/>
</dbReference>
<feature type="compositionally biased region" description="Basic and acidic residues" evidence="2">
    <location>
        <begin position="73"/>
        <end position="85"/>
    </location>
</feature>
<dbReference type="SUPFAM" id="SSF49562">
    <property type="entry name" value="C2 domain (Calcium/lipid-binding domain, CaLB)"/>
    <property type="match status" value="1"/>
</dbReference>
<sequence>MFSRKRPEPPKRRQHDLSQFGLTEIPDDFDPSAGFGDDDAADSDLEAELAAISGGGGPKPKAKPKPKLLPSSDLDKMIADSLRDVSDDDDDDALENDSELLGELHGIAGIEDGEEEQPPAAPATAEEQEPVQTFLPTTTVDTLGIINQRLDMYKQAEANAKAAGESGKARRFARGLKTLQDLQKQSAAGRSINVDDIPPEVSIKPVGGEAAGSSEAPTEEPRQPMRAAPAPPTPGTPPATEAAASPSTPPATADTPASPLVAQMRSRQNEYKAAAVQAKRSGDTAAALQFLRVVKQFDVVVKMCEDGQEVDLSDMPPPPGEFLAFMAKMQEGAAAAEPAAAPAPTAPAPAPAAAVDRTAAPTSMLEALQQRLDKYKSVEEAAKAESNTSKARRFGRIVKQYEDAIKQYKAGKPVAYDELPVPPGFGPLPTADTAPAAPAPTPPMSPTSPPATASTSAGGTPTSSGTVTPTAARKAPSPPQPKELTTRTTGNHQKSNLAEQQMKLLLERQKEFKVAAIAAKKAGEIDQAKEYLKIYKGFDSLLNAASSGLPVDLSTLPVPPSQRDNLEASFAIVSTEDCDPSDDICEIGVRMEEQLAKQLMMCKNTRDHHKAMGDVAGMNRFENLALTVQKDLDLVRYSKRKNQTLPKFHYEKRSFNIVHCNTDLTDNELEIVVVRGINYNVSNPKDVDTYVRVEFPLLNDETFKTKTNVIKDTDSPDYDERFKVDIQRSNRQFQRIFRRHGVKFEIYSRGCSIDCCGLSRKLPICCFRGFLRSDTLIGTVNVKLQQLETKCDIHDTYNLMDGRKQVGGKLEIKVRVRNPILTKQMEHIDEKWLVLDAEG</sequence>
<dbReference type="InterPro" id="IPR006608">
    <property type="entry name" value="CC2D1A/B_DM14"/>
</dbReference>
<feature type="compositionally biased region" description="Pro residues" evidence="2">
    <location>
        <begin position="437"/>
        <end position="449"/>
    </location>
</feature>
<feature type="compositionally biased region" description="Basic and acidic residues" evidence="2">
    <location>
        <begin position="1"/>
        <end position="11"/>
    </location>
</feature>
<accession>A0A0Q9W977</accession>
<dbReference type="InterPro" id="IPR000008">
    <property type="entry name" value="C2_dom"/>
</dbReference>
<evidence type="ECO:0000256" key="2">
    <source>
        <dbReference type="SAM" id="MobiDB-lite"/>
    </source>
</evidence>
<organism evidence="4 5">
    <name type="scientific">Drosophila virilis</name>
    <name type="common">Fruit fly</name>
    <dbReference type="NCBI Taxonomy" id="7244"/>
    <lineage>
        <taxon>Eukaryota</taxon>
        <taxon>Metazoa</taxon>
        <taxon>Ecdysozoa</taxon>
        <taxon>Arthropoda</taxon>
        <taxon>Hexapoda</taxon>
        <taxon>Insecta</taxon>
        <taxon>Pterygota</taxon>
        <taxon>Neoptera</taxon>
        <taxon>Endopterygota</taxon>
        <taxon>Diptera</taxon>
        <taxon>Brachycera</taxon>
        <taxon>Muscomorpha</taxon>
        <taxon>Ephydroidea</taxon>
        <taxon>Drosophilidae</taxon>
        <taxon>Drosophila</taxon>
    </lineage>
</organism>
<dbReference type="Gene3D" id="2.60.40.150">
    <property type="entry name" value="C2 domain"/>
    <property type="match status" value="1"/>
</dbReference>
<dbReference type="InterPro" id="IPR037772">
    <property type="entry name" value="C2_Freud"/>
</dbReference>
<name>A0A0Q9W977_DROVI</name>
<dbReference type="InParanoid" id="A0A0Q9W977"/>
<dbReference type="Proteomes" id="UP000008792">
    <property type="component" value="Unassembled WGS sequence"/>
</dbReference>
<dbReference type="InterPro" id="IPR035892">
    <property type="entry name" value="C2_domain_sf"/>
</dbReference>
<comment type="similarity">
    <text evidence="1">Belongs to the CC2D1 family.</text>
</comment>
<keyword evidence="5" id="KW-1185">Reference proteome</keyword>
<protein>
    <submittedName>
        <fullName evidence="4">Uncharacterized protein, isoform B</fullName>
    </submittedName>
</protein>
<evidence type="ECO:0000259" key="3">
    <source>
        <dbReference type="PROSITE" id="PS50004"/>
    </source>
</evidence>
<feature type="compositionally biased region" description="Low complexity" evidence="2">
    <location>
        <begin position="238"/>
        <end position="257"/>
    </location>
</feature>
<dbReference type="CDD" id="cd08690">
    <property type="entry name" value="C2_Freud-1"/>
    <property type="match status" value="1"/>
</dbReference>
<dbReference type="SMR" id="A0A0Q9W977"/>
<feature type="compositionally biased region" description="Low complexity" evidence="2">
    <location>
        <begin position="450"/>
        <end position="472"/>
    </location>
</feature>
<feature type="compositionally biased region" description="Acidic residues" evidence="2">
    <location>
        <begin position="25"/>
        <end position="47"/>
    </location>
</feature>
<dbReference type="InterPro" id="IPR039725">
    <property type="entry name" value="CC2D1A/B"/>
</dbReference>